<dbReference type="GO" id="GO:0003824">
    <property type="term" value="F:catalytic activity"/>
    <property type="evidence" value="ECO:0007669"/>
    <property type="project" value="UniProtKB-ARBA"/>
</dbReference>
<dbReference type="InterPro" id="IPR001753">
    <property type="entry name" value="Enoyl-CoA_hydra/iso"/>
</dbReference>
<reference evidence="1 2" key="1">
    <citation type="submission" date="2019-03" db="EMBL/GenBank/DDBJ databases">
        <title>Genomics of glacier-inhabiting Cryobacterium strains.</title>
        <authorList>
            <person name="Liu Q."/>
            <person name="Xin Y.-H."/>
        </authorList>
    </citation>
    <scope>NUCLEOTIDE SEQUENCE [LARGE SCALE GENOMIC DNA]</scope>
    <source>
        <strain evidence="1 2">Sr47</strain>
    </source>
</reference>
<comment type="caution">
    <text evidence="1">The sequence shown here is derived from an EMBL/GenBank/DDBJ whole genome shotgun (WGS) entry which is preliminary data.</text>
</comment>
<evidence type="ECO:0000313" key="2">
    <source>
        <dbReference type="Proteomes" id="UP000297866"/>
    </source>
</evidence>
<organism evidence="1 2">
    <name type="scientific">Cryobacterium tagatosivorans</name>
    <dbReference type="NCBI Taxonomy" id="1259199"/>
    <lineage>
        <taxon>Bacteria</taxon>
        <taxon>Bacillati</taxon>
        <taxon>Actinomycetota</taxon>
        <taxon>Actinomycetes</taxon>
        <taxon>Micrococcales</taxon>
        <taxon>Microbacteriaceae</taxon>
        <taxon>Cryobacterium</taxon>
    </lineage>
</organism>
<dbReference type="AlphaFoldDB" id="A0A4R8UIG7"/>
<dbReference type="InterPro" id="IPR029045">
    <property type="entry name" value="ClpP/crotonase-like_dom_sf"/>
</dbReference>
<gene>
    <name evidence="1" type="ORF">E3O23_03835</name>
</gene>
<proteinExistence type="predicted"/>
<name>A0A4R8UIG7_9MICO</name>
<sequence length="72" mass="7640">MSTTDTEEPLVLVEPHGDVVVLRLNRPAKMNALSLALEQHLLDAVRSDVVSAARAIVFAGSARAFSAGTDTH</sequence>
<evidence type="ECO:0008006" key="3">
    <source>
        <dbReference type="Google" id="ProtNLM"/>
    </source>
</evidence>
<dbReference type="EMBL" id="SOEZ01000020">
    <property type="protein sequence ID" value="TFB54202.1"/>
    <property type="molecule type" value="Genomic_DNA"/>
</dbReference>
<dbReference type="OrthoDB" id="8640486at2"/>
<dbReference type="SUPFAM" id="SSF52096">
    <property type="entry name" value="ClpP/crotonase"/>
    <property type="match status" value="1"/>
</dbReference>
<accession>A0A4R8UIG7</accession>
<dbReference type="Pfam" id="PF00378">
    <property type="entry name" value="ECH_1"/>
    <property type="match status" value="1"/>
</dbReference>
<protein>
    <recommendedName>
        <fullName evidence="3">Enoyl-CoA hydratase</fullName>
    </recommendedName>
</protein>
<dbReference type="RefSeq" id="WP_134488343.1">
    <property type="nucleotide sequence ID" value="NZ_SOEZ01000020.1"/>
</dbReference>
<keyword evidence="2" id="KW-1185">Reference proteome</keyword>
<dbReference type="Proteomes" id="UP000297866">
    <property type="component" value="Unassembled WGS sequence"/>
</dbReference>
<evidence type="ECO:0000313" key="1">
    <source>
        <dbReference type="EMBL" id="TFB54202.1"/>
    </source>
</evidence>
<dbReference type="Gene3D" id="3.30.300.220">
    <property type="match status" value="1"/>
</dbReference>